<gene>
    <name evidence="8" type="primary">fabG</name>
    <name evidence="8" type="ORF">ENU74_04810</name>
</gene>
<keyword evidence="6" id="KW-0444">Lipid biosynthesis</keyword>
<evidence type="ECO:0000259" key="7">
    <source>
        <dbReference type="SMART" id="SM00822"/>
    </source>
</evidence>
<dbReference type="InterPro" id="IPR020904">
    <property type="entry name" value="Sc_DH/Rdtase_CS"/>
</dbReference>
<evidence type="ECO:0000256" key="6">
    <source>
        <dbReference type="RuleBase" id="RU366074"/>
    </source>
</evidence>
<dbReference type="InterPro" id="IPR057326">
    <property type="entry name" value="KR_dom"/>
</dbReference>
<evidence type="ECO:0000256" key="5">
    <source>
        <dbReference type="PIRSR" id="PIRSR611284-2"/>
    </source>
</evidence>
<feature type="binding site" evidence="5">
    <location>
        <position position="90"/>
    </location>
    <ligand>
        <name>NADP(+)</name>
        <dbReference type="ChEBI" id="CHEBI:58349"/>
    </ligand>
</feature>
<dbReference type="NCBIfam" id="NF005559">
    <property type="entry name" value="PRK07231.1"/>
    <property type="match status" value="1"/>
</dbReference>
<evidence type="ECO:0000256" key="4">
    <source>
        <dbReference type="PIRSR" id="PIRSR611284-1"/>
    </source>
</evidence>
<dbReference type="PROSITE" id="PS00061">
    <property type="entry name" value="ADH_SHORT"/>
    <property type="match status" value="1"/>
</dbReference>
<accession>A0A7V3ZVC2</accession>
<dbReference type="FunFam" id="3.40.50.720:FF:000115">
    <property type="entry name" value="3-oxoacyl-[acyl-carrier-protein] reductase FabG"/>
    <property type="match status" value="1"/>
</dbReference>
<organism evidence="8">
    <name type="scientific">candidate division WOR-3 bacterium</name>
    <dbReference type="NCBI Taxonomy" id="2052148"/>
    <lineage>
        <taxon>Bacteria</taxon>
        <taxon>Bacteria division WOR-3</taxon>
    </lineage>
</organism>
<keyword evidence="2 5" id="KW-0521">NADP</keyword>
<dbReference type="InterPro" id="IPR011284">
    <property type="entry name" value="3oxo_ACP_reduc"/>
</dbReference>
<dbReference type="EC" id="1.1.1.100" evidence="6"/>
<dbReference type="PRINTS" id="PR00080">
    <property type="entry name" value="SDRFAMILY"/>
</dbReference>
<dbReference type="NCBIfam" id="NF004198">
    <property type="entry name" value="PRK05653.1-3"/>
    <property type="match status" value="1"/>
</dbReference>
<dbReference type="PRINTS" id="PR00081">
    <property type="entry name" value="GDHRDH"/>
</dbReference>
<feature type="binding site" evidence="5">
    <location>
        <position position="188"/>
    </location>
    <ligand>
        <name>NADP(+)</name>
        <dbReference type="ChEBI" id="CHEBI:58349"/>
    </ligand>
</feature>
<dbReference type="GO" id="GO:0004316">
    <property type="term" value="F:3-oxoacyl-[acyl-carrier-protein] reductase (NADPH) activity"/>
    <property type="evidence" value="ECO:0007669"/>
    <property type="project" value="UniProtKB-UniRule"/>
</dbReference>
<dbReference type="NCBIfam" id="NF009466">
    <property type="entry name" value="PRK12826.1-2"/>
    <property type="match status" value="1"/>
</dbReference>
<name>A0A7V3ZVC2_UNCW3</name>
<reference evidence="8" key="1">
    <citation type="journal article" date="2020" name="mSystems">
        <title>Genome- and Community-Level Interaction Insights into Carbon Utilization and Element Cycling Functions of Hydrothermarchaeota in Hydrothermal Sediment.</title>
        <authorList>
            <person name="Zhou Z."/>
            <person name="Liu Y."/>
            <person name="Xu W."/>
            <person name="Pan J."/>
            <person name="Luo Z.H."/>
            <person name="Li M."/>
        </authorList>
    </citation>
    <scope>NUCLEOTIDE SEQUENCE [LARGE SCALE GENOMIC DNA]</scope>
    <source>
        <strain evidence="8">SpSt-697</strain>
    </source>
</reference>
<dbReference type="PANTHER" id="PTHR42879:SF2">
    <property type="entry name" value="3-OXOACYL-[ACYL-CARRIER-PROTEIN] REDUCTASE FABG"/>
    <property type="match status" value="1"/>
</dbReference>
<dbReference type="InterPro" id="IPR036291">
    <property type="entry name" value="NAD(P)-bd_dom_sf"/>
</dbReference>
<feature type="domain" description="Ketoreductase" evidence="7">
    <location>
        <begin position="7"/>
        <end position="186"/>
    </location>
</feature>
<evidence type="ECO:0000313" key="8">
    <source>
        <dbReference type="EMBL" id="HGK63892.1"/>
    </source>
</evidence>
<feature type="binding site" evidence="5">
    <location>
        <begin position="155"/>
        <end position="159"/>
    </location>
    <ligand>
        <name>NADP(+)</name>
        <dbReference type="ChEBI" id="CHEBI:58349"/>
    </ligand>
</feature>
<comment type="similarity">
    <text evidence="1 6">Belongs to the short-chain dehydrogenases/reductases (SDR) family.</text>
</comment>
<evidence type="ECO:0000256" key="3">
    <source>
        <dbReference type="ARBA" id="ARBA00023002"/>
    </source>
</evidence>
<keyword evidence="6" id="KW-0443">Lipid metabolism</keyword>
<dbReference type="PANTHER" id="PTHR42879">
    <property type="entry name" value="3-OXOACYL-(ACYL-CARRIER-PROTEIN) REDUCTASE"/>
    <property type="match status" value="1"/>
</dbReference>
<comment type="subunit">
    <text evidence="6">Homotetramer.</text>
</comment>
<dbReference type="NCBIfam" id="TIGR01830">
    <property type="entry name" value="3oxo_ACP_reduc"/>
    <property type="match status" value="1"/>
</dbReference>
<evidence type="ECO:0000256" key="2">
    <source>
        <dbReference type="ARBA" id="ARBA00022857"/>
    </source>
</evidence>
<evidence type="ECO:0000256" key="1">
    <source>
        <dbReference type="ARBA" id="ARBA00006484"/>
    </source>
</evidence>
<keyword evidence="3 6" id="KW-0560">Oxidoreductase</keyword>
<dbReference type="GO" id="GO:0051287">
    <property type="term" value="F:NAD binding"/>
    <property type="evidence" value="ECO:0007669"/>
    <property type="project" value="UniProtKB-UniRule"/>
</dbReference>
<dbReference type="SUPFAM" id="SSF51735">
    <property type="entry name" value="NAD(P)-binding Rossmann-fold domains"/>
    <property type="match status" value="1"/>
</dbReference>
<dbReference type="AlphaFoldDB" id="A0A7V3ZVC2"/>
<keyword evidence="6" id="KW-0275">Fatty acid biosynthesis</keyword>
<dbReference type="EMBL" id="DTDR01000120">
    <property type="protein sequence ID" value="HGK63892.1"/>
    <property type="molecule type" value="Genomic_DNA"/>
</dbReference>
<dbReference type="Gene3D" id="3.40.50.720">
    <property type="entry name" value="NAD(P)-binding Rossmann-like Domain"/>
    <property type="match status" value="1"/>
</dbReference>
<dbReference type="UniPathway" id="UPA00094"/>
<comment type="function">
    <text evidence="6">Catalyzes the NADPH-dependent reduction of beta-ketoacyl-ACP substrates to beta-hydroxyacyl-ACP products, the first reductive step in the elongation cycle of fatty acid biosynthesis.</text>
</comment>
<keyword evidence="6" id="KW-0276">Fatty acid metabolism</keyword>
<comment type="caution">
    <text evidence="8">The sequence shown here is derived from an EMBL/GenBank/DDBJ whole genome shotgun (WGS) entry which is preliminary data.</text>
</comment>
<comment type="pathway">
    <text evidence="6">Lipid metabolism; fatty acid biosynthesis.</text>
</comment>
<dbReference type="CDD" id="cd05333">
    <property type="entry name" value="BKR_SDR_c"/>
    <property type="match status" value="1"/>
</dbReference>
<sequence length="247" mass="27012">MFNFKEKKIIVTGAGQGIGKAIAKKFAEFEAFIAVCDINQETAELTKKELEIIGGRSLAYKVDVSDYQAVNEIVKKIAEDFSGIDILINNAGIVRDALLIKMSEEDFQKVIDVNLKGTFNFTKAVLPYLLQKRWGRIVNIASIIGEMGNIGQANYAAAKAGIIAFTKSVAKEVANKNITVNAIAPGFIETPMTEKLSPQIKEKYLSLIPLKRFGLPEEVANVCLFLCSDLASYITGQVIRVDGGLLM</sequence>
<dbReference type="InterPro" id="IPR050259">
    <property type="entry name" value="SDR"/>
</dbReference>
<dbReference type="InterPro" id="IPR002347">
    <property type="entry name" value="SDR_fam"/>
</dbReference>
<protein>
    <recommendedName>
        <fullName evidence="6">3-oxoacyl-[acyl-carrier-protein] reductase</fullName>
        <ecNumber evidence="6">1.1.1.100</ecNumber>
    </recommendedName>
</protein>
<dbReference type="GO" id="GO:0006633">
    <property type="term" value="P:fatty acid biosynthetic process"/>
    <property type="evidence" value="ECO:0007669"/>
    <property type="project" value="UniProtKB-UniPathway"/>
</dbReference>
<dbReference type="Pfam" id="PF13561">
    <property type="entry name" value="adh_short_C2"/>
    <property type="match status" value="1"/>
</dbReference>
<feature type="active site" description="Proton acceptor" evidence="4">
    <location>
        <position position="155"/>
    </location>
</feature>
<dbReference type="SMART" id="SM00822">
    <property type="entry name" value="PKS_KR"/>
    <property type="match status" value="1"/>
</dbReference>
<comment type="catalytic activity">
    <reaction evidence="6">
        <text>a (3R)-hydroxyacyl-[ACP] + NADP(+) = a 3-oxoacyl-[ACP] + NADPH + H(+)</text>
        <dbReference type="Rhea" id="RHEA:17397"/>
        <dbReference type="Rhea" id="RHEA-COMP:9916"/>
        <dbReference type="Rhea" id="RHEA-COMP:9945"/>
        <dbReference type="ChEBI" id="CHEBI:15378"/>
        <dbReference type="ChEBI" id="CHEBI:57783"/>
        <dbReference type="ChEBI" id="CHEBI:58349"/>
        <dbReference type="ChEBI" id="CHEBI:78776"/>
        <dbReference type="ChEBI" id="CHEBI:78827"/>
        <dbReference type="EC" id="1.1.1.100"/>
    </reaction>
</comment>
<proteinExistence type="inferred from homology"/>